<dbReference type="SUPFAM" id="SSF50249">
    <property type="entry name" value="Nucleic acid-binding proteins"/>
    <property type="match status" value="1"/>
</dbReference>
<dbReference type="GO" id="GO:0003697">
    <property type="term" value="F:single-stranded DNA binding"/>
    <property type="evidence" value="ECO:0007669"/>
    <property type="project" value="TreeGrafter"/>
</dbReference>
<dbReference type="GO" id="GO:0005656">
    <property type="term" value="C:nuclear pre-replicative complex"/>
    <property type="evidence" value="ECO:0007669"/>
    <property type="project" value="UniProtKB-ARBA"/>
</dbReference>
<dbReference type="FunFam" id="2.20.28.10:FF:000004">
    <property type="entry name" value="DNA replication licensing factor MCM7"/>
    <property type="match status" value="1"/>
</dbReference>
<dbReference type="GO" id="GO:0005524">
    <property type="term" value="F:ATP binding"/>
    <property type="evidence" value="ECO:0007669"/>
    <property type="project" value="UniProtKB-KW"/>
</dbReference>
<dbReference type="PANTHER" id="PTHR11630:SF26">
    <property type="entry name" value="DNA REPLICATION LICENSING FACTOR MCM7"/>
    <property type="match status" value="1"/>
</dbReference>
<dbReference type="GO" id="GO:0006270">
    <property type="term" value="P:DNA replication initiation"/>
    <property type="evidence" value="ECO:0007669"/>
    <property type="project" value="InterPro"/>
</dbReference>
<dbReference type="SUPFAM" id="SSF52540">
    <property type="entry name" value="P-loop containing nucleoside triphosphate hydrolases"/>
    <property type="match status" value="1"/>
</dbReference>
<proteinExistence type="inferred from homology"/>
<keyword evidence="8 12" id="KW-0539">Nucleus</keyword>
<dbReference type="InterPro" id="IPR012340">
    <property type="entry name" value="NA-bd_OB-fold"/>
</dbReference>
<dbReference type="Gene3D" id="3.40.50.300">
    <property type="entry name" value="P-loop containing nucleotide triphosphate hydrolases"/>
    <property type="match status" value="1"/>
</dbReference>
<dbReference type="InterPro" id="IPR003593">
    <property type="entry name" value="AAA+_ATPase"/>
</dbReference>
<dbReference type="GO" id="GO:0017116">
    <property type="term" value="F:single-stranded DNA helicase activity"/>
    <property type="evidence" value="ECO:0007669"/>
    <property type="project" value="TreeGrafter"/>
</dbReference>
<sequence length="782" mass="88804">MTSLPVIDLRVDYRTDKEKIKVFLSNFKGSQEKDLAQNFADIDIRDDEQGDADESRQLKYMTQLQKVANREQQMLVIELEDIYTHESAANDLVSRIRFNTRRYVQLFCEVVDELMPQPTRDISEYDEVIDVILHQRKERNEQIEGGQEKFPEHLLRRYNLYFKPLKSDVSLAVRDVKGSYLGRLITVRGIVTRVSEVKPLLQVNAYTCDVCGSETFQDIAKKTFNPLVDCENQNECKKNGVRGSLHMQTRACRFSPFQEVKIQEMADQVPVGHIPRSMTIHVHGNLTRCMNPGDVVHLGGIFLPIPYTGFQAIRAGLLTDTYLEVHHVYQLKKQYSDMEVTPEVIRKIEQLKHDGNIYNKFAMSIAPEIYGHLDVKKALLLLLVGGVTKLTGDGMKIRGDINVCLMGDPGVAKSQLLKYISKIAPRGVYTTGKGSSGVGLTAAVMRDPVTDEMVLEGGALVLADNGICCIDEFDKMEESDRTAIHEVMEQQTISISKAGISTTLNARTSILAAANPLYGRYNIKVSPVENINLPAALLSRFDLLFLILDKPTREDDERLAQHVTYVHMNNKHPDLEYEVIEPTTMRHYIAMARQRRPVVPPEVSNYIVDSYVRLRKVSKEDEKANKSHTYTSARTLLGVLRLAQALARLRFADSVEHSDIDEALRLMECSKESLQDEAEKEFESDQSAVSRIYRLVKSMGGSRNRRKRQKRMGKGPAGERDMDVDSDDEDDETLSMVDVRARVLNAGFTEVQLMETIRQYEDLDIWFLVNNGAKLQFNTIRA</sequence>
<dbReference type="GO" id="GO:0006271">
    <property type="term" value="P:DNA strand elongation involved in DNA replication"/>
    <property type="evidence" value="ECO:0007669"/>
    <property type="project" value="TreeGrafter"/>
</dbReference>
<dbReference type="Pfam" id="PF14551">
    <property type="entry name" value="MCM_N"/>
    <property type="match status" value="1"/>
</dbReference>
<dbReference type="GO" id="GO:0042555">
    <property type="term" value="C:MCM complex"/>
    <property type="evidence" value="ECO:0007669"/>
    <property type="project" value="InterPro"/>
</dbReference>
<keyword evidence="6 11" id="KW-0067">ATP-binding</keyword>
<evidence type="ECO:0000256" key="12">
    <source>
        <dbReference type="RuleBase" id="RU365012"/>
    </source>
</evidence>
<evidence type="ECO:0000256" key="7">
    <source>
        <dbReference type="ARBA" id="ARBA00023125"/>
    </source>
</evidence>
<dbReference type="CDD" id="cd17758">
    <property type="entry name" value="MCM7"/>
    <property type="match status" value="1"/>
</dbReference>
<dbReference type="Gene3D" id="2.40.50.140">
    <property type="entry name" value="Nucleic acid-binding proteins"/>
    <property type="match status" value="1"/>
</dbReference>
<feature type="compositionally biased region" description="Basic residues" evidence="13">
    <location>
        <begin position="703"/>
        <end position="713"/>
    </location>
</feature>
<comment type="similarity">
    <text evidence="11">Belongs to the MCM family.</text>
</comment>
<comment type="function">
    <text evidence="12">Acts as component of the MCM2-7 complex (MCM complex) which is the replicative helicase essential for 'once per cell cycle' DNA replication initiation and elongation in eukaryotic cells. The active ATPase sites in the MCM2-7 ring are formed through the interaction surfaces of two neighboring subunits such that a critical structure of a conserved arginine finger motif is provided in trans relative to the ATP-binding site of the Walker A box of the adjacent subunit. The six ATPase active sites, however, are likely to contribute differentially to the complex helicase activity.</text>
</comment>
<dbReference type="PRINTS" id="PR01663">
    <property type="entry name" value="MCMPROTEIN7"/>
</dbReference>
<evidence type="ECO:0000256" key="1">
    <source>
        <dbReference type="ARBA" id="ARBA00004123"/>
    </source>
</evidence>
<dbReference type="Proteomes" id="UP000807342">
    <property type="component" value="Unassembled WGS sequence"/>
</dbReference>
<dbReference type="PROSITE" id="PS00847">
    <property type="entry name" value="MCM_1"/>
    <property type="match status" value="1"/>
</dbReference>
<evidence type="ECO:0000256" key="10">
    <source>
        <dbReference type="ARBA" id="ARBA00048432"/>
    </source>
</evidence>
<accession>A0A9P6CAY3</accession>
<keyword evidence="5 12" id="KW-0347">Helicase</keyword>
<dbReference type="Gene3D" id="3.30.1640.10">
    <property type="entry name" value="mini-chromosome maintenance (MCM) complex, chain A, domain 1"/>
    <property type="match status" value="1"/>
</dbReference>
<keyword evidence="3 11" id="KW-0547">Nucleotide-binding</keyword>
<evidence type="ECO:0000256" key="6">
    <source>
        <dbReference type="ARBA" id="ARBA00022840"/>
    </source>
</evidence>
<evidence type="ECO:0000256" key="4">
    <source>
        <dbReference type="ARBA" id="ARBA00022801"/>
    </source>
</evidence>
<protein>
    <recommendedName>
        <fullName evidence="12">DNA replication licensing factor MCM7</fullName>
        <ecNumber evidence="12">3.6.4.12</ecNumber>
    </recommendedName>
</protein>
<dbReference type="InterPro" id="IPR041562">
    <property type="entry name" value="MCM_lid"/>
</dbReference>
<dbReference type="Pfam" id="PF00493">
    <property type="entry name" value="MCM"/>
    <property type="match status" value="1"/>
</dbReference>
<dbReference type="InterPro" id="IPR031327">
    <property type="entry name" value="MCM"/>
</dbReference>
<evidence type="ECO:0000256" key="2">
    <source>
        <dbReference type="ARBA" id="ARBA00022705"/>
    </source>
</evidence>
<keyword evidence="9 12" id="KW-0131">Cell cycle</keyword>
<dbReference type="InterPro" id="IPR027925">
    <property type="entry name" value="MCM_N"/>
</dbReference>
<dbReference type="GO" id="GO:0016787">
    <property type="term" value="F:hydrolase activity"/>
    <property type="evidence" value="ECO:0007669"/>
    <property type="project" value="UniProtKB-KW"/>
</dbReference>
<dbReference type="SMART" id="SM00350">
    <property type="entry name" value="MCM"/>
    <property type="match status" value="1"/>
</dbReference>
<comment type="caution">
    <text evidence="15">The sequence shown here is derived from an EMBL/GenBank/DDBJ whole genome shotgun (WGS) entry which is preliminary data.</text>
</comment>
<dbReference type="SMART" id="SM00382">
    <property type="entry name" value="AAA"/>
    <property type="match status" value="1"/>
</dbReference>
<dbReference type="PRINTS" id="PR01657">
    <property type="entry name" value="MCMFAMILY"/>
</dbReference>
<dbReference type="GO" id="GO:0006279">
    <property type="term" value="P:premeiotic DNA replication"/>
    <property type="evidence" value="ECO:0007669"/>
    <property type="project" value="UniProtKB-ARBA"/>
</dbReference>
<dbReference type="FunFam" id="3.40.50.300:FF:000288">
    <property type="entry name" value="DNA replication licensing factor MCM7"/>
    <property type="match status" value="1"/>
</dbReference>
<dbReference type="Pfam" id="PF17207">
    <property type="entry name" value="MCM_OB"/>
    <property type="match status" value="1"/>
</dbReference>
<dbReference type="GO" id="GO:0000727">
    <property type="term" value="P:double-strand break repair via break-induced replication"/>
    <property type="evidence" value="ECO:0007669"/>
    <property type="project" value="TreeGrafter"/>
</dbReference>
<evidence type="ECO:0000256" key="5">
    <source>
        <dbReference type="ARBA" id="ARBA00022806"/>
    </source>
</evidence>
<evidence type="ECO:0000256" key="8">
    <source>
        <dbReference type="ARBA" id="ARBA00023242"/>
    </source>
</evidence>
<dbReference type="AlphaFoldDB" id="A0A9P6CAY3"/>
<evidence type="ECO:0000256" key="11">
    <source>
        <dbReference type="RuleBase" id="RU004070"/>
    </source>
</evidence>
<dbReference type="GO" id="GO:0043596">
    <property type="term" value="C:nuclear replication fork"/>
    <property type="evidence" value="ECO:0007669"/>
    <property type="project" value="UniProtKB-ARBA"/>
</dbReference>
<evidence type="ECO:0000256" key="9">
    <source>
        <dbReference type="ARBA" id="ARBA00023306"/>
    </source>
</evidence>
<name>A0A9P6CAY3_9AGAR</name>
<dbReference type="InterPro" id="IPR008050">
    <property type="entry name" value="MCM7"/>
</dbReference>
<dbReference type="Gene3D" id="2.20.28.10">
    <property type="match status" value="1"/>
</dbReference>
<dbReference type="InterPro" id="IPR033762">
    <property type="entry name" value="MCM_OB"/>
</dbReference>
<comment type="subcellular location">
    <subcellularLocation>
        <location evidence="1 12">Nucleus</location>
    </subcellularLocation>
</comment>
<dbReference type="EMBL" id="MU151053">
    <property type="protein sequence ID" value="KAF9454584.1"/>
    <property type="molecule type" value="Genomic_DNA"/>
</dbReference>
<dbReference type="InterPro" id="IPR001208">
    <property type="entry name" value="MCM_dom"/>
</dbReference>
<keyword evidence="16" id="KW-1185">Reference proteome</keyword>
<dbReference type="InterPro" id="IPR018525">
    <property type="entry name" value="MCM_CS"/>
</dbReference>
<dbReference type="InterPro" id="IPR027417">
    <property type="entry name" value="P-loop_NTPase"/>
</dbReference>
<reference evidence="15" key="1">
    <citation type="submission" date="2020-11" db="EMBL/GenBank/DDBJ databases">
        <authorList>
            <consortium name="DOE Joint Genome Institute"/>
            <person name="Ahrendt S."/>
            <person name="Riley R."/>
            <person name="Andreopoulos W."/>
            <person name="Labutti K."/>
            <person name="Pangilinan J."/>
            <person name="Ruiz-Duenas F.J."/>
            <person name="Barrasa J.M."/>
            <person name="Sanchez-Garcia M."/>
            <person name="Camarero S."/>
            <person name="Miyauchi S."/>
            <person name="Serrano A."/>
            <person name="Linde D."/>
            <person name="Babiker R."/>
            <person name="Drula E."/>
            <person name="Ayuso-Fernandez I."/>
            <person name="Pacheco R."/>
            <person name="Padilla G."/>
            <person name="Ferreira P."/>
            <person name="Barriuso J."/>
            <person name="Kellner H."/>
            <person name="Castanera R."/>
            <person name="Alfaro M."/>
            <person name="Ramirez L."/>
            <person name="Pisabarro A.G."/>
            <person name="Kuo A."/>
            <person name="Tritt A."/>
            <person name="Lipzen A."/>
            <person name="He G."/>
            <person name="Yan M."/>
            <person name="Ng V."/>
            <person name="Cullen D."/>
            <person name="Martin F."/>
            <person name="Rosso M.-N."/>
            <person name="Henrissat B."/>
            <person name="Hibbett D."/>
            <person name="Martinez A.T."/>
            <person name="Grigoriev I.V."/>
        </authorList>
    </citation>
    <scope>NUCLEOTIDE SEQUENCE</scope>
    <source>
        <strain evidence="15">MF-IS2</strain>
    </source>
</reference>
<keyword evidence="4 12" id="KW-0378">Hydrolase</keyword>
<dbReference type="PROSITE" id="PS50051">
    <property type="entry name" value="MCM_2"/>
    <property type="match status" value="1"/>
</dbReference>
<dbReference type="GO" id="GO:0031261">
    <property type="term" value="C:DNA replication preinitiation complex"/>
    <property type="evidence" value="ECO:0007669"/>
    <property type="project" value="UniProtKB-ARBA"/>
</dbReference>
<evidence type="ECO:0000259" key="14">
    <source>
        <dbReference type="PROSITE" id="PS50051"/>
    </source>
</evidence>
<organism evidence="15 16">
    <name type="scientific">Macrolepiota fuliginosa MF-IS2</name>
    <dbReference type="NCBI Taxonomy" id="1400762"/>
    <lineage>
        <taxon>Eukaryota</taxon>
        <taxon>Fungi</taxon>
        <taxon>Dikarya</taxon>
        <taxon>Basidiomycota</taxon>
        <taxon>Agaricomycotina</taxon>
        <taxon>Agaricomycetes</taxon>
        <taxon>Agaricomycetidae</taxon>
        <taxon>Agaricales</taxon>
        <taxon>Agaricineae</taxon>
        <taxon>Agaricaceae</taxon>
        <taxon>Macrolepiota</taxon>
    </lineage>
</organism>
<keyword evidence="7 11" id="KW-0238">DNA-binding</keyword>
<keyword evidence="2 12" id="KW-0235">DNA replication</keyword>
<evidence type="ECO:0000256" key="3">
    <source>
        <dbReference type="ARBA" id="ARBA00022741"/>
    </source>
</evidence>
<dbReference type="PANTHER" id="PTHR11630">
    <property type="entry name" value="DNA REPLICATION LICENSING FACTOR MCM FAMILY MEMBER"/>
    <property type="match status" value="1"/>
</dbReference>
<feature type="region of interest" description="Disordered" evidence="13">
    <location>
        <begin position="699"/>
        <end position="731"/>
    </location>
</feature>
<comment type="catalytic activity">
    <reaction evidence="10">
        <text>ATP + H2O = ADP + phosphate + H(+)</text>
        <dbReference type="Rhea" id="RHEA:13065"/>
        <dbReference type="ChEBI" id="CHEBI:15377"/>
        <dbReference type="ChEBI" id="CHEBI:15378"/>
        <dbReference type="ChEBI" id="CHEBI:30616"/>
        <dbReference type="ChEBI" id="CHEBI:43474"/>
        <dbReference type="ChEBI" id="CHEBI:456216"/>
        <dbReference type="EC" id="3.6.4.12"/>
    </reaction>
    <physiologicalReaction direction="left-to-right" evidence="10">
        <dbReference type="Rhea" id="RHEA:13066"/>
    </physiologicalReaction>
</comment>
<gene>
    <name evidence="12" type="primary">MCM7</name>
    <name evidence="15" type="ORF">P691DRAFT_717081</name>
</gene>
<evidence type="ECO:0000313" key="15">
    <source>
        <dbReference type="EMBL" id="KAF9454584.1"/>
    </source>
</evidence>
<dbReference type="Pfam" id="PF24901">
    <property type="entry name" value="WHD_MCM7"/>
    <property type="match status" value="1"/>
</dbReference>
<feature type="domain" description="MCM C-terminal AAA(+) ATPase" evidence="14">
    <location>
        <begin position="357"/>
        <end position="563"/>
    </location>
</feature>
<dbReference type="OrthoDB" id="3207464at2759"/>
<dbReference type="EC" id="3.6.4.12" evidence="12"/>
<evidence type="ECO:0000313" key="16">
    <source>
        <dbReference type="Proteomes" id="UP000807342"/>
    </source>
</evidence>
<dbReference type="Pfam" id="PF17855">
    <property type="entry name" value="MCM_lid"/>
    <property type="match status" value="1"/>
</dbReference>
<evidence type="ECO:0000256" key="13">
    <source>
        <dbReference type="SAM" id="MobiDB-lite"/>
    </source>
</evidence>
<dbReference type="GO" id="GO:0097373">
    <property type="term" value="C:MCM core complex"/>
    <property type="evidence" value="ECO:0007669"/>
    <property type="project" value="UniProtKB-ARBA"/>
</dbReference>